<feature type="transmembrane region" description="Helical" evidence="6">
    <location>
        <begin position="301"/>
        <end position="319"/>
    </location>
</feature>
<feature type="transmembrane region" description="Helical" evidence="6">
    <location>
        <begin position="228"/>
        <end position="249"/>
    </location>
</feature>
<feature type="transmembrane region" description="Helical" evidence="6">
    <location>
        <begin position="12"/>
        <end position="30"/>
    </location>
</feature>
<gene>
    <name evidence="8" type="ORF">SS50377_15763</name>
    <name evidence="9" type="ORF">SS50377_21914</name>
</gene>
<keyword evidence="10" id="KW-1185">Reference proteome</keyword>
<evidence type="ECO:0000256" key="4">
    <source>
        <dbReference type="ARBA" id="ARBA00022989"/>
    </source>
</evidence>
<feature type="transmembrane region" description="Helical" evidence="6">
    <location>
        <begin position="144"/>
        <end position="167"/>
    </location>
</feature>
<name>V6LUG7_9EUKA</name>
<keyword evidence="3 6" id="KW-0812">Transmembrane</keyword>
<feature type="transmembrane region" description="Helical" evidence="6">
    <location>
        <begin position="50"/>
        <end position="71"/>
    </location>
</feature>
<keyword evidence="5 6" id="KW-0472">Membrane</keyword>
<dbReference type="PANTHER" id="PTHR42718:SF9">
    <property type="entry name" value="MAJOR FACILITATOR SUPERFAMILY MULTIDRUG TRANSPORTER MFSC"/>
    <property type="match status" value="1"/>
</dbReference>
<keyword evidence="4 6" id="KW-1133">Transmembrane helix</keyword>
<feature type="transmembrane region" description="Helical" evidence="6">
    <location>
        <begin position="438"/>
        <end position="458"/>
    </location>
</feature>
<proteinExistence type="predicted"/>
<feature type="domain" description="Major facilitator superfamily (MFS) profile" evidence="7">
    <location>
        <begin position="17"/>
        <end position="460"/>
    </location>
</feature>
<dbReference type="InterPro" id="IPR036259">
    <property type="entry name" value="MFS_trans_sf"/>
</dbReference>
<evidence type="ECO:0000256" key="1">
    <source>
        <dbReference type="ARBA" id="ARBA00004141"/>
    </source>
</evidence>
<dbReference type="PANTHER" id="PTHR42718">
    <property type="entry name" value="MAJOR FACILITATOR SUPERFAMILY MULTIDRUG TRANSPORTER MFSC"/>
    <property type="match status" value="1"/>
</dbReference>
<dbReference type="Pfam" id="PF07690">
    <property type="entry name" value="MFS_1"/>
    <property type="match status" value="1"/>
</dbReference>
<dbReference type="PROSITE" id="PS50850">
    <property type="entry name" value="MFS"/>
    <property type="match status" value="1"/>
</dbReference>
<dbReference type="Proteomes" id="UP000018208">
    <property type="component" value="Unassembled WGS sequence"/>
</dbReference>
<evidence type="ECO:0000256" key="2">
    <source>
        <dbReference type="ARBA" id="ARBA00022448"/>
    </source>
</evidence>
<protein>
    <submittedName>
        <fullName evidence="8">Major facilitator superfamily protein</fullName>
    </submittedName>
</protein>
<evidence type="ECO:0000256" key="3">
    <source>
        <dbReference type="ARBA" id="ARBA00022692"/>
    </source>
</evidence>
<comment type="subcellular location">
    <subcellularLocation>
        <location evidence="1">Membrane</location>
        <topology evidence="1">Multi-pass membrane protein</topology>
    </subcellularLocation>
</comment>
<evidence type="ECO:0000259" key="7">
    <source>
        <dbReference type="PROSITE" id="PS50850"/>
    </source>
</evidence>
<sequence>MRKPQTLVPHHGTVLAATPFFIFTFIGQFLDSYAIGTALPQIQQELNISLTQAQWILTIFYLANAASAIPLSRLGDKYGYVIVMILLLLLSFVFELTQGFAKNFITLVILRFFTGFFLSGMISNRNAMNRLLPPQDKTLKFLQMYLLIANSIQLLSPFITGVIISFSSWRICIFIASGCYFVSSLLLLLYTNPTDLDRKQKFDILGAFTLVVALTSFCLLFTFIGQQIWIGVGVCSATFIIGLVCFYFVEKKAKFPIFPLYLTKNPVFAIIFTQILIYIVLSGQSYMMPYYIYTKNLSPLTTSFVFTGSSILSVLSSIITPFIQKKVLNRVLLVLLGLVSLSFAIIMIFVLDNFWGFCVCYWLIEFPLQMSLVVLYPLTLFSVPRHLASQVSAIPTTSRTVGMSIAYCVFAMVQQLAVQGSQLSSQVEKEIFSYKMTYVIPIPVLIVSMILVWFRIAISESETNKKGYNEKWLRFLKDIPIQAQAEVEPQHSNVYADESEMLDSHNVTERLQMK</sequence>
<dbReference type="SUPFAM" id="SSF103473">
    <property type="entry name" value="MFS general substrate transporter"/>
    <property type="match status" value="1"/>
</dbReference>
<feature type="transmembrane region" description="Helical" evidence="6">
    <location>
        <begin position="78"/>
        <end position="98"/>
    </location>
</feature>
<dbReference type="EMBL" id="AUWU02000002">
    <property type="protein sequence ID" value="KAH0576351.1"/>
    <property type="molecule type" value="Genomic_DNA"/>
</dbReference>
<evidence type="ECO:0000313" key="9">
    <source>
        <dbReference type="EMBL" id="KAH0576351.1"/>
    </source>
</evidence>
<accession>V6LUG7</accession>
<feature type="transmembrane region" description="Helical" evidence="6">
    <location>
        <begin position="370"/>
        <end position="388"/>
    </location>
</feature>
<feature type="transmembrane region" description="Helical" evidence="6">
    <location>
        <begin position="400"/>
        <end position="418"/>
    </location>
</feature>
<evidence type="ECO:0000313" key="10">
    <source>
        <dbReference type="Proteomes" id="UP000018208"/>
    </source>
</evidence>
<feature type="transmembrane region" description="Helical" evidence="6">
    <location>
        <begin position="104"/>
        <end position="123"/>
    </location>
</feature>
<dbReference type="VEuPathDB" id="GiardiaDB:SS50377_21914"/>
<dbReference type="OrthoDB" id="5086884at2759"/>
<evidence type="ECO:0000256" key="5">
    <source>
        <dbReference type="ARBA" id="ARBA00023136"/>
    </source>
</evidence>
<dbReference type="EMBL" id="KI546116">
    <property type="protein sequence ID" value="EST44454.1"/>
    <property type="molecule type" value="Genomic_DNA"/>
</dbReference>
<feature type="transmembrane region" description="Helical" evidence="6">
    <location>
        <begin position="331"/>
        <end position="364"/>
    </location>
</feature>
<evidence type="ECO:0000313" key="8">
    <source>
        <dbReference type="EMBL" id="EST44454.1"/>
    </source>
</evidence>
<dbReference type="Gene3D" id="1.20.1250.20">
    <property type="entry name" value="MFS general substrate transporter like domains"/>
    <property type="match status" value="2"/>
</dbReference>
<dbReference type="GO" id="GO:0022857">
    <property type="term" value="F:transmembrane transporter activity"/>
    <property type="evidence" value="ECO:0007669"/>
    <property type="project" value="InterPro"/>
</dbReference>
<feature type="transmembrane region" description="Helical" evidence="6">
    <location>
        <begin position="202"/>
        <end position="222"/>
    </location>
</feature>
<reference evidence="8 9" key="1">
    <citation type="journal article" date="2014" name="PLoS Genet.">
        <title>The Genome of Spironucleus salmonicida Highlights a Fish Pathogen Adapted to Fluctuating Environments.</title>
        <authorList>
            <person name="Xu F."/>
            <person name="Jerlstrom-Hultqvist J."/>
            <person name="Einarsson E."/>
            <person name="Astvaldsson A."/>
            <person name="Svard S.G."/>
            <person name="Andersson J.O."/>
        </authorList>
    </citation>
    <scope>NUCLEOTIDE SEQUENCE</scope>
    <source>
        <strain evidence="9">ATCC 50377</strain>
    </source>
</reference>
<feature type="transmembrane region" description="Helical" evidence="6">
    <location>
        <begin position="261"/>
        <end position="281"/>
    </location>
</feature>
<evidence type="ECO:0000256" key="6">
    <source>
        <dbReference type="SAM" id="Phobius"/>
    </source>
</evidence>
<dbReference type="InterPro" id="IPR020846">
    <property type="entry name" value="MFS_dom"/>
</dbReference>
<dbReference type="InterPro" id="IPR011701">
    <property type="entry name" value="MFS"/>
</dbReference>
<reference evidence="9" key="2">
    <citation type="submission" date="2020-12" db="EMBL/GenBank/DDBJ databases">
        <title>New Spironucleus salmonicida genome in near-complete chromosomes.</title>
        <authorList>
            <person name="Xu F."/>
            <person name="Kurt Z."/>
            <person name="Jimenez-Gonzalez A."/>
            <person name="Astvaldsson A."/>
            <person name="Andersson J.O."/>
            <person name="Svard S.G."/>
        </authorList>
    </citation>
    <scope>NUCLEOTIDE SEQUENCE</scope>
    <source>
        <strain evidence="9">ATCC 50377</strain>
    </source>
</reference>
<organism evidence="8">
    <name type="scientific">Spironucleus salmonicida</name>
    <dbReference type="NCBI Taxonomy" id="348837"/>
    <lineage>
        <taxon>Eukaryota</taxon>
        <taxon>Metamonada</taxon>
        <taxon>Diplomonadida</taxon>
        <taxon>Hexamitidae</taxon>
        <taxon>Hexamitinae</taxon>
        <taxon>Spironucleus</taxon>
    </lineage>
</organism>
<dbReference type="GO" id="GO:0016020">
    <property type="term" value="C:membrane"/>
    <property type="evidence" value="ECO:0007669"/>
    <property type="project" value="UniProtKB-SubCell"/>
</dbReference>
<feature type="transmembrane region" description="Helical" evidence="6">
    <location>
        <begin position="173"/>
        <end position="190"/>
    </location>
</feature>
<dbReference type="AlphaFoldDB" id="V6LUG7"/>
<keyword evidence="2" id="KW-0813">Transport</keyword>